<reference evidence="4" key="2">
    <citation type="journal article" date="2013" name="Nat. Genet.">
        <title>The genome of the platyfish, Xiphophorus maculatus, provides insights into evolutionary adaptation and several complex traits.</title>
        <authorList>
            <person name="Schartl M."/>
            <person name="Walter R.B."/>
            <person name="Shen Y."/>
            <person name="Garcia T."/>
            <person name="Catchen J."/>
            <person name="Amores A."/>
            <person name="Braasch I."/>
            <person name="Chalopin D."/>
            <person name="Volff J.N."/>
            <person name="Lesch K.P."/>
            <person name="Bisazza A."/>
            <person name="Minx P."/>
            <person name="Hillier L."/>
            <person name="Wilson R.K."/>
            <person name="Fuerstenberg S."/>
            <person name="Boore J."/>
            <person name="Searle S."/>
            <person name="Postlethwait J.H."/>
            <person name="Warren W.C."/>
        </authorList>
    </citation>
    <scope>NUCLEOTIDE SEQUENCE [LARGE SCALE GENOMIC DNA]</scope>
    <source>
        <strain evidence="4">JP 163 A</strain>
    </source>
</reference>
<keyword evidence="4" id="KW-1185">Reference proteome</keyword>
<dbReference type="PANTHER" id="PTHR38706:SF2">
    <property type="match status" value="1"/>
</dbReference>
<dbReference type="Ensembl" id="ENSXMAT00000024305.1">
    <property type="protein sequence ID" value="ENSXMAP00000032810.1"/>
    <property type="gene ID" value="ENSXMAG00000025561.1"/>
</dbReference>
<protein>
    <submittedName>
        <fullName evidence="3">Uncharacterized protein</fullName>
    </submittedName>
</protein>
<dbReference type="PANTHER" id="PTHR38706">
    <property type="entry name" value="SI:CH211-198C19.1-RELATED"/>
    <property type="match status" value="1"/>
</dbReference>
<reference evidence="4" key="1">
    <citation type="submission" date="2012-01" db="EMBL/GenBank/DDBJ databases">
        <authorList>
            <person name="Walter R."/>
            <person name="Schartl M."/>
            <person name="Warren W."/>
        </authorList>
    </citation>
    <scope>NUCLEOTIDE SEQUENCE [LARGE SCALE GENOMIC DNA]</scope>
    <source>
        <strain evidence="4">JP 163 A</strain>
    </source>
</reference>
<dbReference type="AlphaFoldDB" id="A0A3B5QRD9"/>
<proteinExistence type="predicted"/>
<organism evidence="3 4">
    <name type="scientific">Xiphophorus maculatus</name>
    <name type="common">Southern platyfish</name>
    <name type="synonym">Platypoecilus maculatus</name>
    <dbReference type="NCBI Taxonomy" id="8083"/>
    <lineage>
        <taxon>Eukaryota</taxon>
        <taxon>Metazoa</taxon>
        <taxon>Chordata</taxon>
        <taxon>Craniata</taxon>
        <taxon>Vertebrata</taxon>
        <taxon>Euteleostomi</taxon>
        <taxon>Actinopterygii</taxon>
        <taxon>Neopterygii</taxon>
        <taxon>Teleostei</taxon>
        <taxon>Neoteleostei</taxon>
        <taxon>Acanthomorphata</taxon>
        <taxon>Ovalentaria</taxon>
        <taxon>Atherinomorphae</taxon>
        <taxon>Cyprinodontiformes</taxon>
        <taxon>Poeciliidae</taxon>
        <taxon>Poeciliinae</taxon>
        <taxon>Xiphophorus</taxon>
    </lineage>
</organism>
<feature type="transmembrane region" description="Helical" evidence="2">
    <location>
        <begin position="229"/>
        <end position="249"/>
    </location>
</feature>
<accession>A0A3B5QRD9</accession>
<keyword evidence="2" id="KW-1133">Transmembrane helix</keyword>
<reference evidence="3" key="3">
    <citation type="submission" date="2025-08" db="UniProtKB">
        <authorList>
            <consortium name="Ensembl"/>
        </authorList>
    </citation>
    <scope>IDENTIFICATION</scope>
    <source>
        <strain evidence="3">JP 163 A</strain>
    </source>
</reference>
<name>A0A3B5QRD9_XIPMA</name>
<evidence type="ECO:0000256" key="2">
    <source>
        <dbReference type="SAM" id="Phobius"/>
    </source>
</evidence>
<evidence type="ECO:0000256" key="1">
    <source>
        <dbReference type="SAM" id="MobiDB-lite"/>
    </source>
</evidence>
<reference evidence="3" key="4">
    <citation type="submission" date="2025-09" db="UniProtKB">
        <authorList>
            <consortium name="Ensembl"/>
        </authorList>
    </citation>
    <scope>IDENTIFICATION</scope>
    <source>
        <strain evidence="3">JP 163 A</strain>
    </source>
</reference>
<dbReference type="InParanoid" id="A0A3B5QRD9"/>
<feature type="region of interest" description="Disordered" evidence="1">
    <location>
        <begin position="197"/>
        <end position="219"/>
    </location>
</feature>
<dbReference type="GeneTree" id="ENSGT00730000111690"/>
<evidence type="ECO:0000313" key="4">
    <source>
        <dbReference type="Proteomes" id="UP000002852"/>
    </source>
</evidence>
<evidence type="ECO:0000313" key="3">
    <source>
        <dbReference type="Ensembl" id="ENSXMAP00000032810.1"/>
    </source>
</evidence>
<keyword evidence="2" id="KW-0812">Transmembrane</keyword>
<dbReference type="Proteomes" id="UP000002852">
    <property type="component" value="Unassembled WGS sequence"/>
</dbReference>
<sequence>MKPSDDDSDDSVENSSHSYVKRLCCTNTDDYRPLSHATGTGQGQCNWCLCCLLHWFAHEVDIDHHIRLTFDPASDYGSHHYGNFEDMLDQLPWGYQYYTIGNLYEDDSDSLPSYVRNPHRRNIDDNNKARIIIRVEEGHSGPRPGQIIDQVYITQHFDTSDEGTNYDPDHTYRITPSLLHAIRRRNITEIQQLARRSYRENASARPQGHPTSYSQQARYKPSAKNNDDFLMKFCFAIFVIIIFALFACLQNNFK</sequence>
<dbReference type="STRING" id="8083.ENSXMAP00000032810"/>
<keyword evidence="2" id="KW-0472">Membrane</keyword>
<dbReference type="OMA" id="GWNIQQI"/>